<proteinExistence type="predicted"/>
<sequence length="95" mass="10771">MVLVDAVLGQSGIRLVEFFLFLLCFLPVYVCAVRVNTHRSEAYLTMTTVGTALALPSKYYCAGWLDTRRFVSSNISSKGLEWRSSRYARNANSYF</sequence>
<accession>A0A2M4DCI0</accession>
<reference evidence="2" key="1">
    <citation type="submission" date="2018-01" db="EMBL/GenBank/DDBJ databases">
        <title>An insight into the sialome of Amazonian anophelines.</title>
        <authorList>
            <person name="Ribeiro J.M."/>
            <person name="Scarpassa V."/>
            <person name="Calvo E."/>
        </authorList>
    </citation>
    <scope>NUCLEOTIDE SEQUENCE</scope>
</reference>
<keyword evidence="1" id="KW-1133">Transmembrane helix</keyword>
<protein>
    <submittedName>
        <fullName evidence="2">Uncharacterized protein</fullName>
    </submittedName>
</protein>
<evidence type="ECO:0000313" key="2">
    <source>
        <dbReference type="EMBL" id="MBW75171.1"/>
    </source>
</evidence>
<feature type="transmembrane region" description="Helical" evidence="1">
    <location>
        <begin position="12"/>
        <end position="32"/>
    </location>
</feature>
<organism evidence="2">
    <name type="scientific">Anopheles darlingi</name>
    <name type="common">Mosquito</name>
    <dbReference type="NCBI Taxonomy" id="43151"/>
    <lineage>
        <taxon>Eukaryota</taxon>
        <taxon>Metazoa</taxon>
        <taxon>Ecdysozoa</taxon>
        <taxon>Arthropoda</taxon>
        <taxon>Hexapoda</taxon>
        <taxon>Insecta</taxon>
        <taxon>Pterygota</taxon>
        <taxon>Neoptera</taxon>
        <taxon>Endopterygota</taxon>
        <taxon>Diptera</taxon>
        <taxon>Nematocera</taxon>
        <taxon>Culicoidea</taxon>
        <taxon>Culicidae</taxon>
        <taxon>Anophelinae</taxon>
        <taxon>Anopheles</taxon>
    </lineage>
</organism>
<dbReference type="AlphaFoldDB" id="A0A2M4DCI0"/>
<dbReference type="EMBL" id="GGFL01010993">
    <property type="protein sequence ID" value="MBW75171.1"/>
    <property type="molecule type" value="Transcribed_RNA"/>
</dbReference>
<keyword evidence="1" id="KW-0472">Membrane</keyword>
<keyword evidence="1" id="KW-0812">Transmembrane</keyword>
<evidence type="ECO:0000256" key="1">
    <source>
        <dbReference type="SAM" id="Phobius"/>
    </source>
</evidence>
<name>A0A2M4DCI0_ANODA</name>